<gene>
    <name evidence="2" type="ORF">EAI_13226</name>
</gene>
<proteinExistence type="predicted"/>
<protein>
    <submittedName>
        <fullName evidence="2">Uncharacterized protein</fullName>
    </submittedName>
</protein>
<evidence type="ECO:0000313" key="3">
    <source>
        <dbReference type="Proteomes" id="UP000008237"/>
    </source>
</evidence>
<accession>E2BTQ3</accession>
<reference evidence="2 3" key="1">
    <citation type="journal article" date="2010" name="Science">
        <title>Genomic comparison of the ants Camponotus floridanus and Harpegnathos saltator.</title>
        <authorList>
            <person name="Bonasio R."/>
            <person name="Zhang G."/>
            <person name="Ye C."/>
            <person name="Mutti N.S."/>
            <person name="Fang X."/>
            <person name="Qin N."/>
            <person name="Donahue G."/>
            <person name="Yang P."/>
            <person name="Li Q."/>
            <person name="Li C."/>
            <person name="Zhang P."/>
            <person name="Huang Z."/>
            <person name="Berger S.L."/>
            <person name="Reinberg D."/>
            <person name="Wang J."/>
            <person name="Liebig J."/>
        </authorList>
    </citation>
    <scope>NUCLEOTIDE SEQUENCE [LARGE SCALE GENOMIC DNA]</scope>
    <source>
        <strain evidence="2 3">R22 G/1</strain>
    </source>
</reference>
<sequence length="226" mass="25050">MLLCTTYALNNLDTKRVQVGLRTMYDEGTFEPAIKMMGNTASGIFLDLNTWEKFKDIIPSANSYLRGENKGTLAPIFINDITISSAYGARAIMVSQRGKMEGESGPAKKTSEGSTHLKQPPLKKRKLYTKNIVMQETPLDGLETIVKYIDVKCEHLQSVAALYSSSVVHKALDSRARGPRVIAVGVVVRLHDSTRARGSRFESEQDHRVIPKLVVTSILSICTQYS</sequence>
<dbReference type="AlphaFoldDB" id="E2BTQ3"/>
<dbReference type="OrthoDB" id="412286at2759"/>
<evidence type="ECO:0000256" key="1">
    <source>
        <dbReference type="SAM" id="MobiDB-lite"/>
    </source>
</evidence>
<keyword evidence="3" id="KW-1185">Reference proteome</keyword>
<dbReference type="Proteomes" id="UP000008237">
    <property type="component" value="Unassembled WGS sequence"/>
</dbReference>
<evidence type="ECO:0000313" key="2">
    <source>
        <dbReference type="EMBL" id="EFN80930.1"/>
    </source>
</evidence>
<organism evidence="3">
    <name type="scientific">Harpegnathos saltator</name>
    <name type="common">Jerdon's jumping ant</name>
    <dbReference type="NCBI Taxonomy" id="610380"/>
    <lineage>
        <taxon>Eukaryota</taxon>
        <taxon>Metazoa</taxon>
        <taxon>Ecdysozoa</taxon>
        <taxon>Arthropoda</taxon>
        <taxon>Hexapoda</taxon>
        <taxon>Insecta</taxon>
        <taxon>Pterygota</taxon>
        <taxon>Neoptera</taxon>
        <taxon>Endopterygota</taxon>
        <taxon>Hymenoptera</taxon>
        <taxon>Apocrita</taxon>
        <taxon>Aculeata</taxon>
        <taxon>Formicoidea</taxon>
        <taxon>Formicidae</taxon>
        <taxon>Ponerinae</taxon>
        <taxon>Ponerini</taxon>
        <taxon>Harpegnathos</taxon>
    </lineage>
</organism>
<name>E2BTQ3_HARSA</name>
<dbReference type="InParanoid" id="E2BTQ3"/>
<dbReference type="EMBL" id="GL450514">
    <property type="protein sequence ID" value="EFN80930.1"/>
    <property type="molecule type" value="Genomic_DNA"/>
</dbReference>
<feature type="region of interest" description="Disordered" evidence="1">
    <location>
        <begin position="98"/>
        <end position="119"/>
    </location>
</feature>